<dbReference type="PANTHER" id="PTHR48111">
    <property type="entry name" value="REGULATOR OF RPOS"/>
    <property type="match status" value="1"/>
</dbReference>
<accession>A0ABS8JLM0</accession>
<reference evidence="6" key="1">
    <citation type="submission" date="2021-10" db="EMBL/GenBank/DDBJ databases">
        <authorList>
            <person name="Lyu M."/>
            <person name="Wang X."/>
            <person name="Meng X."/>
            <person name="Xu K."/>
        </authorList>
    </citation>
    <scope>NUCLEOTIDE SEQUENCE</scope>
    <source>
        <strain evidence="6">A6</strain>
    </source>
</reference>
<dbReference type="Gene3D" id="3.40.50.2300">
    <property type="match status" value="1"/>
</dbReference>
<dbReference type="Pfam" id="PF00486">
    <property type="entry name" value="Trans_reg_C"/>
    <property type="match status" value="1"/>
</dbReference>
<dbReference type="InterPro" id="IPR036388">
    <property type="entry name" value="WH-like_DNA-bd_sf"/>
</dbReference>
<dbReference type="PROSITE" id="PS50110">
    <property type="entry name" value="RESPONSE_REGULATORY"/>
    <property type="match status" value="1"/>
</dbReference>
<protein>
    <submittedName>
        <fullName evidence="6">Response regulator transcription factor</fullName>
    </submittedName>
</protein>
<dbReference type="CDD" id="cd00383">
    <property type="entry name" value="trans_reg_C"/>
    <property type="match status" value="1"/>
</dbReference>
<dbReference type="SMART" id="SM00448">
    <property type="entry name" value="REC"/>
    <property type="match status" value="1"/>
</dbReference>
<dbReference type="RefSeq" id="WP_230528172.1">
    <property type="nucleotide sequence ID" value="NZ_JAJGAK010000004.1"/>
</dbReference>
<sequence length="224" mass="24497">MRIALVEDHARLAELIRIAFARAGFGIDAYDTLASARYWLCRNAYGALVLDRGMPDGDGLSLIAALRGEGWSVPCLVLTARDAIHDRVEGLEHGADDYLAKPFAIEELVARVRALMRRPATLASMHHAVGKLQVDADTARVFVDGVPLRLAPSEYRLLLALAQARGATRTHAQLLDAVFGPFSGTSRNALEVAVHRLRARLREHDARAAIVNERRMGFALVATD</sequence>
<dbReference type="EMBL" id="JAJGAK010000004">
    <property type="protein sequence ID" value="MCC8364380.1"/>
    <property type="molecule type" value="Genomic_DNA"/>
</dbReference>
<dbReference type="InterPro" id="IPR001789">
    <property type="entry name" value="Sig_transdc_resp-reg_receiver"/>
</dbReference>
<evidence type="ECO:0000256" key="2">
    <source>
        <dbReference type="PROSITE-ProRule" id="PRU00169"/>
    </source>
</evidence>
<evidence type="ECO:0000313" key="6">
    <source>
        <dbReference type="EMBL" id="MCC8364380.1"/>
    </source>
</evidence>
<dbReference type="InterPro" id="IPR001867">
    <property type="entry name" value="OmpR/PhoB-type_DNA-bd"/>
</dbReference>
<dbReference type="SUPFAM" id="SSF46894">
    <property type="entry name" value="C-terminal effector domain of the bipartite response regulators"/>
    <property type="match status" value="1"/>
</dbReference>
<comment type="caution">
    <text evidence="6">The sequence shown here is derived from an EMBL/GenBank/DDBJ whole genome shotgun (WGS) entry which is preliminary data.</text>
</comment>
<name>A0ABS8JLM0_9GAMM</name>
<evidence type="ECO:0000256" key="1">
    <source>
        <dbReference type="ARBA" id="ARBA00023125"/>
    </source>
</evidence>
<feature type="DNA-binding region" description="OmpR/PhoB-type" evidence="3">
    <location>
        <begin position="124"/>
        <end position="222"/>
    </location>
</feature>
<gene>
    <name evidence="6" type="ORF">LK996_15005</name>
</gene>
<keyword evidence="1 3" id="KW-0238">DNA-binding</keyword>
<keyword evidence="7" id="KW-1185">Reference proteome</keyword>
<evidence type="ECO:0000313" key="7">
    <source>
        <dbReference type="Proteomes" id="UP001165293"/>
    </source>
</evidence>
<evidence type="ECO:0000259" key="4">
    <source>
        <dbReference type="PROSITE" id="PS50110"/>
    </source>
</evidence>
<dbReference type="Gene3D" id="1.10.10.10">
    <property type="entry name" value="Winged helix-like DNA-binding domain superfamily/Winged helix DNA-binding domain"/>
    <property type="match status" value="1"/>
</dbReference>
<dbReference type="Proteomes" id="UP001165293">
    <property type="component" value="Unassembled WGS sequence"/>
</dbReference>
<dbReference type="SUPFAM" id="SSF52172">
    <property type="entry name" value="CheY-like"/>
    <property type="match status" value="1"/>
</dbReference>
<dbReference type="InterPro" id="IPR016032">
    <property type="entry name" value="Sig_transdc_resp-reg_C-effctor"/>
</dbReference>
<proteinExistence type="predicted"/>
<organism evidence="6 7">
    <name type="scientific">Noviluteimonas lactosilytica</name>
    <dbReference type="NCBI Taxonomy" id="2888523"/>
    <lineage>
        <taxon>Bacteria</taxon>
        <taxon>Pseudomonadati</taxon>
        <taxon>Pseudomonadota</taxon>
        <taxon>Gammaproteobacteria</taxon>
        <taxon>Lysobacterales</taxon>
        <taxon>Lysobacteraceae</taxon>
        <taxon>Noviluteimonas</taxon>
    </lineage>
</organism>
<dbReference type="Pfam" id="PF00072">
    <property type="entry name" value="Response_reg"/>
    <property type="match status" value="1"/>
</dbReference>
<feature type="domain" description="OmpR/PhoB-type" evidence="5">
    <location>
        <begin position="124"/>
        <end position="222"/>
    </location>
</feature>
<feature type="domain" description="Response regulatory" evidence="4">
    <location>
        <begin position="2"/>
        <end position="116"/>
    </location>
</feature>
<dbReference type="InterPro" id="IPR011006">
    <property type="entry name" value="CheY-like_superfamily"/>
</dbReference>
<keyword evidence="2" id="KW-0597">Phosphoprotein</keyword>
<evidence type="ECO:0000256" key="3">
    <source>
        <dbReference type="PROSITE-ProRule" id="PRU01091"/>
    </source>
</evidence>
<dbReference type="PROSITE" id="PS51755">
    <property type="entry name" value="OMPR_PHOB"/>
    <property type="match status" value="1"/>
</dbReference>
<dbReference type="InterPro" id="IPR039420">
    <property type="entry name" value="WalR-like"/>
</dbReference>
<feature type="modified residue" description="4-aspartylphosphate" evidence="2">
    <location>
        <position position="51"/>
    </location>
</feature>
<dbReference type="SMART" id="SM00862">
    <property type="entry name" value="Trans_reg_C"/>
    <property type="match status" value="1"/>
</dbReference>
<dbReference type="PANTHER" id="PTHR48111:SF36">
    <property type="entry name" value="TRANSCRIPTIONAL REGULATORY PROTEIN CUTR"/>
    <property type="match status" value="1"/>
</dbReference>
<dbReference type="Gene3D" id="6.10.250.690">
    <property type="match status" value="1"/>
</dbReference>
<evidence type="ECO:0000259" key="5">
    <source>
        <dbReference type="PROSITE" id="PS51755"/>
    </source>
</evidence>